<name>A0ABT2JIW2_9PSEU</name>
<gene>
    <name evidence="4" type="ORF">JT362_30500</name>
</gene>
<evidence type="ECO:0000256" key="2">
    <source>
        <dbReference type="ARBA" id="ARBA00022777"/>
    </source>
</evidence>
<dbReference type="EMBL" id="JAFFZE010000025">
    <property type="protein sequence ID" value="MCT2587464.1"/>
    <property type="molecule type" value="Genomic_DNA"/>
</dbReference>
<accession>A0ABT2JIW2</accession>
<evidence type="ECO:0000256" key="1">
    <source>
        <dbReference type="ARBA" id="ARBA00022679"/>
    </source>
</evidence>
<evidence type="ECO:0000313" key="5">
    <source>
        <dbReference type="Proteomes" id="UP001156441"/>
    </source>
</evidence>
<dbReference type="Pfam" id="PF07804">
    <property type="entry name" value="HipA_C"/>
    <property type="match status" value="1"/>
</dbReference>
<protein>
    <submittedName>
        <fullName evidence="4">HipA domain-containing protein</fullName>
    </submittedName>
</protein>
<sequence>MKFEIVDVSDWLVMSQEPGGAEPKDWIARPSDVKRSELDRFWLYKAAKVGELSKYRRHDDVAELLASALAEAIGLPAAKVELACRHDTEGIISRNITPPGWELHSGDVRLSECPGYETCSLDERPKNRVGHNLVNIGEVLRGCGGPATLANEPAFSVFAGYLVFDAWIANTDRHAINWAVLERDGERRLAPTFDHGSALASGLREDDLSRHNPVTFARRGMARCFENGRRLPLVDLALKAVDLGGTQARTWLDRIASFAPARVGELLDAAEATMRLSVARRTFLETVLQENQRRLTA</sequence>
<dbReference type="Proteomes" id="UP001156441">
    <property type="component" value="Unassembled WGS sequence"/>
</dbReference>
<keyword evidence="5" id="KW-1185">Reference proteome</keyword>
<proteinExistence type="predicted"/>
<comment type="caution">
    <text evidence="4">The sequence shown here is derived from an EMBL/GenBank/DDBJ whole genome shotgun (WGS) entry which is preliminary data.</text>
</comment>
<keyword evidence="2" id="KW-0418">Kinase</keyword>
<dbReference type="Gene3D" id="1.10.1070.20">
    <property type="match status" value="1"/>
</dbReference>
<keyword evidence="1" id="KW-0808">Transferase</keyword>
<dbReference type="InterPro" id="IPR012893">
    <property type="entry name" value="HipA-like_C"/>
</dbReference>
<organism evidence="4 5">
    <name type="scientific">Actinophytocola gossypii</name>
    <dbReference type="NCBI Taxonomy" id="2812003"/>
    <lineage>
        <taxon>Bacteria</taxon>
        <taxon>Bacillati</taxon>
        <taxon>Actinomycetota</taxon>
        <taxon>Actinomycetes</taxon>
        <taxon>Pseudonocardiales</taxon>
        <taxon>Pseudonocardiaceae</taxon>
    </lineage>
</organism>
<evidence type="ECO:0000313" key="4">
    <source>
        <dbReference type="EMBL" id="MCT2587464.1"/>
    </source>
</evidence>
<dbReference type="RefSeq" id="WP_260195340.1">
    <property type="nucleotide sequence ID" value="NZ_JAFFZE010000025.1"/>
</dbReference>
<reference evidence="4 5" key="1">
    <citation type="submission" date="2021-02" db="EMBL/GenBank/DDBJ databases">
        <title>Actinophytocola xerophila sp. nov., isolated from soil of cotton cropping field.</title>
        <authorList>
            <person name="Huang R."/>
            <person name="Chen X."/>
            <person name="Ge X."/>
            <person name="Liu W."/>
        </authorList>
    </citation>
    <scope>NUCLEOTIDE SEQUENCE [LARGE SCALE GENOMIC DNA]</scope>
    <source>
        <strain evidence="4 5">S1-96</strain>
    </source>
</reference>
<evidence type="ECO:0000259" key="3">
    <source>
        <dbReference type="Pfam" id="PF07804"/>
    </source>
</evidence>
<feature type="domain" description="HipA-like C-terminal" evidence="3">
    <location>
        <begin position="19"/>
        <end position="201"/>
    </location>
</feature>